<dbReference type="PROSITE" id="PS50297">
    <property type="entry name" value="ANK_REP_REGION"/>
    <property type="match status" value="8"/>
</dbReference>
<dbReference type="GeneTree" id="ENSGT00940000156118"/>
<dbReference type="Gene3D" id="1.25.40.20">
    <property type="entry name" value="Ankyrin repeat-containing domain"/>
    <property type="match status" value="5"/>
</dbReference>
<evidence type="ECO:0000256" key="9">
    <source>
        <dbReference type="ARBA" id="ARBA00023136"/>
    </source>
</evidence>
<evidence type="ECO:0000256" key="13">
    <source>
        <dbReference type="PROSITE-ProRule" id="PRU00023"/>
    </source>
</evidence>
<feature type="transmembrane region" description="Helical" evidence="14">
    <location>
        <begin position="864"/>
        <end position="890"/>
    </location>
</feature>
<sequence>MNFSRDVARQNSCYTYVIEDDDPGLASRNIFELAEKGDLALLENLVKKSPEVLSEKDECGAGPLHHAAAGGHITLIQFISTVTDAQDLNSCDEQGNVPLHWAVERNKAESCKALLDLGANPNILNTALLSPLHLAVSHGHSNLVLLSYSSTDCNLKGDLGNTPLMLACSLNNCEALSILLKHGAKLCQQNKLGHFAMHAAAFAGAKKAMEVILKAGEELGHSAVCHINYLDKTKSSPLHLAVRGGNIETIRLCIATGAKVDQQQNDKSTPLHLACTQGALEVIKLMLSSVERVEDIINLTDGACQTPLHRATIFDHTELAEYLISLGADINSTDCKGNSPLLLATSCGAWKTVALLLSKGANVNVRDKCGCNFLHLAILQPKGLKNLPEEVLQLNSVKALLSCEDNEGCTPLHYACRLGIHDSVKNMLGLSGQLGLACKSKDKKSALHFAAQYGRINTCHRLLESITDSRLLNEGDERGLTPLHLASKEGHTKVVQLLLRKGALFHSDYKGWTCLHHAASEGYTQTMDILLSANLKLLDKTDEDGNSALHIAARGGHVAAVRLLLARGAEIILNKNHTSFLHEALQNGRKDVVNAVIDSERYFVNTKTSILKNKKLIQFFHLSHLLDRCVRESDDDHNSPDYHAMVQYNRIELLNHPVCKKYLAMKWVAYGSIAHVLNMFLYLLGLLPLTHLIVTLRPSVNTSDTGEHDIIMVPVSFTEVLMAVRWKYITDYSNQSDWISAIFSILFVVPLMINAEGSLHWQAGAIAVLNSWVGFLLYLQRFEGVGIYVVMFGEIMKTLVRIVLLFFYLMLAFSLAFHALMLNQREFNSVPLSVIQTFVMMVGELNYQNNFLDEYLNHRLPFGILTYFIFVVFVLFMPILLVNLMIGLAVGDIAEVQRNAALKRIAMQIDLHTALEDKLPYWFMKRVDKNSITIYPNHRCSRVIWNHLQAKSKACTLIENELKKQKTRMKEMSCLLEKQHCLVKLIIQKMEIASEADEYDGPVNIRGSTWPALGQAKPSRETTSRWVPLMKAIEARRK</sequence>
<dbReference type="Proteomes" id="UP000005207">
    <property type="component" value="Linkage group LG9"/>
</dbReference>
<reference evidence="17" key="1">
    <citation type="submission" date="2012-01" db="EMBL/GenBank/DDBJ databases">
        <title>The Genome Sequence of Oreochromis niloticus (Nile Tilapia).</title>
        <authorList>
            <consortium name="Broad Institute Genome Assembly Team"/>
            <consortium name="Broad Institute Sequencing Platform"/>
            <person name="Di Palma F."/>
            <person name="Johnson J."/>
            <person name="Lander E.S."/>
            <person name="Lindblad-Toh K."/>
        </authorList>
    </citation>
    <scope>NUCLEOTIDE SEQUENCE [LARGE SCALE GENOMIC DNA]</scope>
</reference>
<dbReference type="InterPro" id="IPR002110">
    <property type="entry name" value="Ankyrin_rpt"/>
</dbReference>
<keyword evidence="8" id="KW-0406">Ion transport</keyword>
<dbReference type="Pfam" id="PF00023">
    <property type="entry name" value="Ank"/>
    <property type="match status" value="1"/>
</dbReference>
<name>A0A669D6Z4_ORENI</name>
<feature type="domain" description="Ion transport" evidence="15">
    <location>
        <begin position="720"/>
        <end position="899"/>
    </location>
</feature>
<dbReference type="AlphaFoldDB" id="A0A669D6Z4"/>
<dbReference type="InterPro" id="IPR036770">
    <property type="entry name" value="Ankyrin_rpt-contain_sf"/>
</dbReference>
<keyword evidence="7 13" id="KW-0040">ANK repeat</keyword>
<reference evidence="16" key="2">
    <citation type="submission" date="2025-08" db="UniProtKB">
        <authorList>
            <consortium name="Ensembl"/>
        </authorList>
    </citation>
    <scope>IDENTIFICATION</scope>
</reference>
<dbReference type="InterPro" id="IPR052076">
    <property type="entry name" value="TRP_cation_channel"/>
</dbReference>
<keyword evidence="5" id="KW-0677">Repeat</keyword>
<dbReference type="Pfam" id="PF12796">
    <property type="entry name" value="Ank_2"/>
    <property type="match status" value="6"/>
</dbReference>
<keyword evidence="2" id="KW-0813">Transport</keyword>
<feature type="repeat" description="ANK" evidence="13">
    <location>
        <begin position="159"/>
        <end position="191"/>
    </location>
</feature>
<evidence type="ECO:0000256" key="4">
    <source>
        <dbReference type="ARBA" id="ARBA00022692"/>
    </source>
</evidence>
<evidence type="ECO:0000256" key="5">
    <source>
        <dbReference type="ARBA" id="ARBA00022737"/>
    </source>
</evidence>
<proteinExistence type="predicted"/>
<evidence type="ECO:0000256" key="12">
    <source>
        <dbReference type="ARBA" id="ARBA00036634"/>
    </source>
</evidence>
<dbReference type="Gene3D" id="1.10.287.70">
    <property type="match status" value="1"/>
</dbReference>
<feature type="repeat" description="ANK" evidence="13">
    <location>
        <begin position="94"/>
        <end position="126"/>
    </location>
</feature>
<feature type="repeat" description="ANK" evidence="13">
    <location>
        <begin position="266"/>
        <end position="288"/>
    </location>
</feature>
<evidence type="ECO:0000256" key="14">
    <source>
        <dbReference type="SAM" id="Phobius"/>
    </source>
</evidence>
<evidence type="ECO:0000313" key="17">
    <source>
        <dbReference type="Proteomes" id="UP000005207"/>
    </source>
</evidence>
<comment type="catalytic activity">
    <reaction evidence="12">
        <text>Ca(2+)(in) = Ca(2+)(out)</text>
        <dbReference type="Rhea" id="RHEA:29671"/>
        <dbReference type="ChEBI" id="CHEBI:29108"/>
    </reaction>
</comment>
<evidence type="ECO:0000256" key="3">
    <source>
        <dbReference type="ARBA" id="ARBA00022606"/>
    </source>
</evidence>
<feature type="transmembrane region" description="Helical" evidence="14">
    <location>
        <begin position="667"/>
        <end position="690"/>
    </location>
</feature>
<keyword evidence="4 14" id="KW-0812">Transmembrane</keyword>
<keyword evidence="11" id="KW-0407">Ion channel</keyword>
<evidence type="ECO:0000256" key="2">
    <source>
        <dbReference type="ARBA" id="ARBA00022448"/>
    </source>
</evidence>
<keyword evidence="6 14" id="KW-1133">Transmembrane helix</keyword>
<dbReference type="InterPro" id="IPR005821">
    <property type="entry name" value="Ion_trans_dom"/>
</dbReference>
<keyword evidence="9 14" id="KW-0472">Membrane</keyword>
<feature type="transmembrane region" description="Helical" evidence="14">
    <location>
        <begin position="738"/>
        <end position="755"/>
    </location>
</feature>
<evidence type="ECO:0000259" key="15">
    <source>
        <dbReference type="Pfam" id="PF00520"/>
    </source>
</evidence>
<dbReference type="SUPFAM" id="SSF48403">
    <property type="entry name" value="Ankyrin repeat"/>
    <property type="match status" value="2"/>
</dbReference>
<keyword evidence="3" id="KW-0716">Sensory transduction</keyword>
<feature type="transmembrane region" description="Helical" evidence="14">
    <location>
        <begin position="761"/>
        <end position="779"/>
    </location>
</feature>
<accession>A0A669D6Z4</accession>
<feature type="repeat" description="ANK" evidence="13">
    <location>
        <begin position="303"/>
        <end position="335"/>
    </location>
</feature>
<dbReference type="SMART" id="SM00248">
    <property type="entry name" value="ANK"/>
    <property type="match status" value="14"/>
</dbReference>
<keyword evidence="17" id="KW-1185">Reference proteome</keyword>
<feature type="transmembrane region" description="Helical" evidence="14">
    <location>
        <begin position="799"/>
        <end position="821"/>
    </location>
</feature>
<dbReference type="PANTHER" id="PTHR47143">
    <property type="entry name" value="TRANSIENT RECEPTOR POTENTIAL CATION CHANNEL PROTEIN PAINLESS"/>
    <property type="match status" value="1"/>
</dbReference>
<evidence type="ECO:0000256" key="7">
    <source>
        <dbReference type="ARBA" id="ARBA00023043"/>
    </source>
</evidence>
<dbReference type="Ensembl" id="ENSONIT00000038612.1">
    <property type="protein sequence ID" value="ENSONIP00000055592.1"/>
    <property type="gene ID" value="ENSONIG00000014279.2"/>
</dbReference>
<dbReference type="PANTHER" id="PTHR47143:SF1">
    <property type="entry name" value="ION_TRANS DOMAIN-CONTAINING PROTEIN"/>
    <property type="match status" value="1"/>
</dbReference>
<feature type="repeat" description="ANK" evidence="13">
    <location>
        <begin position="478"/>
        <end position="503"/>
    </location>
</feature>
<evidence type="ECO:0000256" key="11">
    <source>
        <dbReference type="ARBA" id="ARBA00023303"/>
    </source>
</evidence>
<feature type="repeat" description="ANK" evidence="13">
    <location>
        <begin position="544"/>
        <end position="576"/>
    </location>
</feature>
<evidence type="ECO:0000256" key="1">
    <source>
        <dbReference type="ARBA" id="ARBA00004141"/>
    </source>
</evidence>
<evidence type="ECO:0000256" key="6">
    <source>
        <dbReference type="ARBA" id="ARBA00022989"/>
    </source>
</evidence>
<reference evidence="16" key="3">
    <citation type="submission" date="2025-09" db="UniProtKB">
        <authorList>
            <consortium name="Ensembl"/>
        </authorList>
    </citation>
    <scope>IDENTIFICATION</scope>
</reference>
<dbReference type="PRINTS" id="PR01415">
    <property type="entry name" value="ANKYRIN"/>
</dbReference>
<dbReference type="GO" id="GO:1902495">
    <property type="term" value="C:transmembrane transporter complex"/>
    <property type="evidence" value="ECO:0007669"/>
    <property type="project" value="TreeGrafter"/>
</dbReference>
<feature type="repeat" description="ANK" evidence="13">
    <location>
        <begin position="233"/>
        <end position="265"/>
    </location>
</feature>
<evidence type="ECO:0000256" key="10">
    <source>
        <dbReference type="ARBA" id="ARBA00023180"/>
    </source>
</evidence>
<protein>
    <submittedName>
        <fullName evidence="16">Transient receptor potential cation channel, subfamily A, member 1b</fullName>
    </submittedName>
</protein>
<dbReference type="PROSITE" id="PS50088">
    <property type="entry name" value="ANK_REPEAT"/>
    <property type="match status" value="8"/>
</dbReference>
<dbReference type="Pfam" id="PF00520">
    <property type="entry name" value="Ion_trans"/>
    <property type="match status" value="1"/>
</dbReference>
<keyword evidence="10" id="KW-0325">Glycoprotein</keyword>
<feature type="repeat" description="ANK" evidence="13">
    <location>
        <begin position="336"/>
        <end position="368"/>
    </location>
</feature>
<dbReference type="GO" id="GO:0005216">
    <property type="term" value="F:monoatomic ion channel activity"/>
    <property type="evidence" value="ECO:0007669"/>
    <property type="project" value="InterPro"/>
</dbReference>
<organism evidence="16 17">
    <name type="scientific">Oreochromis niloticus</name>
    <name type="common">Nile tilapia</name>
    <name type="synonym">Tilapia nilotica</name>
    <dbReference type="NCBI Taxonomy" id="8128"/>
    <lineage>
        <taxon>Eukaryota</taxon>
        <taxon>Metazoa</taxon>
        <taxon>Chordata</taxon>
        <taxon>Craniata</taxon>
        <taxon>Vertebrata</taxon>
        <taxon>Euteleostomi</taxon>
        <taxon>Actinopterygii</taxon>
        <taxon>Neopterygii</taxon>
        <taxon>Teleostei</taxon>
        <taxon>Neoteleostei</taxon>
        <taxon>Acanthomorphata</taxon>
        <taxon>Ovalentaria</taxon>
        <taxon>Cichlomorphae</taxon>
        <taxon>Cichliformes</taxon>
        <taxon>Cichlidae</taxon>
        <taxon>African cichlids</taxon>
        <taxon>Pseudocrenilabrinae</taxon>
        <taxon>Oreochromini</taxon>
        <taxon>Oreochromis</taxon>
    </lineage>
</organism>
<comment type="subcellular location">
    <subcellularLocation>
        <location evidence="1">Membrane</location>
        <topology evidence="1">Multi-pass membrane protein</topology>
    </subcellularLocation>
</comment>
<gene>
    <name evidence="16" type="primary">TRPA1</name>
    <name evidence="16" type="synonym">trpa1b</name>
</gene>
<evidence type="ECO:0000256" key="8">
    <source>
        <dbReference type="ARBA" id="ARBA00023065"/>
    </source>
</evidence>
<evidence type="ECO:0000313" key="16">
    <source>
        <dbReference type="Ensembl" id="ENSONIP00000055592.1"/>
    </source>
</evidence>